<evidence type="ECO:0000313" key="1">
    <source>
        <dbReference type="EMBL" id="KAA2211975.1"/>
    </source>
</evidence>
<name>A0A5B2TD30_9PROT</name>
<reference evidence="1 2" key="1">
    <citation type="journal article" date="2015" name="Int. J. Syst. Evol. Microbiol.">
        <title>Roseomonas oryzae sp. nov., isolated from paddy rhizosphere soil.</title>
        <authorList>
            <person name="Ramaprasad E.V."/>
            <person name="Sasikala Ch."/>
            <person name="Ramana Ch.V."/>
        </authorList>
    </citation>
    <scope>NUCLEOTIDE SEQUENCE [LARGE SCALE GENOMIC DNA]</scope>
    <source>
        <strain evidence="1 2">KCTC 42542</strain>
    </source>
</reference>
<evidence type="ECO:0000313" key="2">
    <source>
        <dbReference type="Proteomes" id="UP000322110"/>
    </source>
</evidence>
<protein>
    <submittedName>
        <fullName evidence="1">Uncharacterized protein</fullName>
    </submittedName>
</protein>
<keyword evidence="2" id="KW-1185">Reference proteome</keyword>
<dbReference type="EMBL" id="VUKA01000013">
    <property type="protein sequence ID" value="KAA2211975.1"/>
    <property type="molecule type" value="Genomic_DNA"/>
</dbReference>
<dbReference type="AlphaFoldDB" id="A0A5B2TD30"/>
<proteinExistence type="predicted"/>
<dbReference type="OrthoDB" id="7281343at2"/>
<organism evidence="1 2">
    <name type="scientific">Teichococcus oryzae</name>
    <dbReference type="NCBI Taxonomy" id="1608942"/>
    <lineage>
        <taxon>Bacteria</taxon>
        <taxon>Pseudomonadati</taxon>
        <taxon>Pseudomonadota</taxon>
        <taxon>Alphaproteobacteria</taxon>
        <taxon>Acetobacterales</taxon>
        <taxon>Roseomonadaceae</taxon>
        <taxon>Roseomonas</taxon>
    </lineage>
</organism>
<sequence length="137" mass="14923">MKPGRFIRLLDTHGADPARWPEAERAAALALLERSAEMRAAHDAAAALDAALRDSLPEPDPAALARMRGRLARAMAREPLPRAEPALLRWLRPFAPFGAGALVTLMLCGVWLSRPGIPEPDEFLGAPRLMAMMEARP</sequence>
<accession>A0A5B2TD30</accession>
<dbReference type="Proteomes" id="UP000322110">
    <property type="component" value="Unassembled WGS sequence"/>
</dbReference>
<gene>
    <name evidence="1" type="ORF">F0Q34_17575</name>
</gene>
<dbReference type="RefSeq" id="WP_149813555.1">
    <property type="nucleotide sequence ID" value="NZ_VUKA01000013.1"/>
</dbReference>
<comment type="caution">
    <text evidence="1">The sequence shown here is derived from an EMBL/GenBank/DDBJ whole genome shotgun (WGS) entry which is preliminary data.</text>
</comment>